<keyword evidence="2" id="KW-1185">Reference proteome</keyword>
<dbReference type="Proteomes" id="UP000293547">
    <property type="component" value="Unassembled WGS sequence"/>
</dbReference>
<reference evidence="1 2" key="1">
    <citation type="journal article" date="2019" name="bioRxiv">
        <title>Genomics, evolutionary history and diagnostics of the Alternaria alternata species group including apple and Asian pear pathotypes.</title>
        <authorList>
            <person name="Armitage A.D."/>
            <person name="Cockerton H.M."/>
            <person name="Sreenivasaprasad S."/>
            <person name="Woodhall J.W."/>
            <person name="Lane C.R."/>
            <person name="Harrison R.J."/>
            <person name="Clarkson J.P."/>
        </authorList>
    </citation>
    <scope>NUCLEOTIDE SEQUENCE [LARGE SCALE GENOMIC DNA]</scope>
    <source>
        <strain evidence="1 2">FERA 650</strain>
    </source>
</reference>
<organism evidence="1 2">
    <name type="scientific">Alternaria gaisen</name>
    <dbReference type="NCBI Taxonomy" id="167740"/>
    <lineage>
        <taxon>Eukaryota</taxon>
        <taxon>Fungi</taxon>
        <taxon>Dikarya</taxon>
        <taxon>Ascomycota</taxon>
        <taxon>Pezizomycotina</taxon>
        <taxon>Dothideomycetes</taxon>
        <taxon>Pleosporomycetidae</taxon>
        <taxon>Pleosporales</taxon>
        <taxon>Pleosporineae</taxon>
        <taxon>Pleosporaceae</taxon>
        <taxon>Alternaria</taxon>
        <taxon>Alternaria sect. Alternaria</taxon>
    </lineage>
</organism>
<sequence length="760" mass="86652">MDPLAKDSEDKSYLAQLIEKPVPRVRYAAVKALILYWENSDRLDEYVKEAKTVDSFFRSNNFETEMYPIPKTDSQIEVRGFITDQQVLLTRRMRSLGAPCLLIIHYGGHGDKDDDANYTGPGGPQQRRAVWRAQRRGGPHVKWYEIQQLFRDITFDVLLLFDCCYAAQAGRSAGEGTLDEPPGRVELLAAAGDKAETPEPGDGSFTAIMIKRMEERMKRNRCVEISELHTSLVHRKSGLYTTPFHVYIRAGISKRSVILEKLKAPGEYEDEVNAWRAAVSITIGMREPLTHAMLKEIGRWLYVEAPGSLVAGLRVERVLGQTAKINDFIGESLPERSGAVAQSLNISVLEQIGDVWSSLQHLVTQYKSQRNMPGFMEQEDRMAQLANEFIKGLDAGNTEIIQILQKTIMMSEISSNPAMIDKALEDPVSESLGMRSQLTLRRIICDSGRPELGGTITATRSTVPIASDRLMEEYKDYDEHRSPGEIADMKARIGLLAAVLKAEKPESFRCLQLYHWEHEEHNRRFVYYFRMPANYKTKSLSLFDVIKNSERQSRPTLDERLAMAYHIAKAVEQWHRVDWVHQSISSHNVIFLKSEREGLSDRWDFSAPLLHGFDFARPNAKPSIGRYVENIELDIYRHPERLGEVRDGHKKEHDLYSLGVVLLEIGLWRSSRDTVEQRAKQKARKYAAAKDEARNVTKEDMVDWLKATARDSLAHYVGSDYRDAVLTCLTSKFGVAQDDERKSKLLDAMGKMVLQKLERR</sequence>
<name>A0ACB6FRZ8_9PLEO</name>
<accession>A0ACB6FRZ8</accession>
<evidence type="ECO:0000313" key="1">
    <source>
        <dbReference type="EMBL" id="KAB2107123.1"/>
    </source>
</evidence>
<comment type="caution">
    <text evidence="1">The sequence shown here is derived from an EMBL/GenBank/DDBJ whole genome shotgun (WGS) entry which is preliminary data.</text>
</comment>
<evidence type="ECO:0000313" key="2">
    <source>
        <dbReference type="Proteomes" id="UP000293547"/>
    </source>
</evidence>
<dbReference type="EMBL" id="PDWZ02000003">
    <property type="protein sequence ID" value="KAB2107123.1"/>
    <property type="molecule type" value="Genomic_DNA"/>
</dbReference>
<protein>
    <submittedName>
        <fullName evidence="1">Uncharacterized protein</fullName>
    </submittedName>
</protein>
<proteinExistence type="predicted"/>
<gene>
    <name evidence="1" type="ORF">AG0111_0g4686</name>
</gene>